<proteinExistence type="predicted"/>
<feature type="domain" description="BRCT" evidence="1">
    <location>
        <begin position="217"/>
        <end position="308"/>
    </location>
</feature>
<dbReference type="InterPro" id="IPR013520">
    <property type="entry name" value="Ribonucl_H"/>
</dbReference>
<dbReference type="InterPro" id="IPR036420">
    <property type="entry name" value="BRCT_dom_sf"/>
</dbReference>
<protein>
    <submittedName>
        <fullName evidence="2">3'-5' exoribonuclease</fullName>
    </submittedName>
</protein>
<dbReference type="EMBL" id="JACRSY010000001">
    <property type="protein sequence ID" value="MBC8578049.1"/>
    <property type="molecule type" value="Genomic_DNA"/>
</dbReference>
<dbReference type="AlphaFoldDB" id="A0A926ICQ0"/>
<dbReference type="RefSeq" id="WP_249331144.1">
    <property type="nucleotide sequence ID" value="NZ_JACRSY010000001.1"/>
</dbReference>
<organism evidence="2 3">
    <name type="scientific">Zhenhengia yiwuensis</name>
    <dbReference type="NCBI Taxonomy" id="2763666"/>
    <lineage>
        <taxon>Bacteria</taxon>
        <taxon>Bacillati</taxon>
        <taxon>Bacillota</taxon>
        <taxon>Clostridia</taxon>
        <taxon>Lachnospirales</taxon>
        <taxon>Lachnospiraceae</taxon>
        <taxon>Zhenhengia</taxon>
    </lineage>
</organism>
<comment type="caution">
    <text evidence="2">The sequence shown here is derived from an EMBL/GenBank/DDBJ whole genome shotgun (WGS) entry which is preliminary data.</text>
</comment>
<gene>
    <name evidence="2" type="ORF">H8718_00660</name>
</gene>
<dbReference type="SUPFAM" id="SSF52113">
    <property type="entry name" value="BRCT domain"/>
    <property type="match status" value="1"/>
</dbReference>
<dbReference type="Gene3D" id="3.40.50.10190">
    <property type="entry name" value="BRCT domain"/>
    <property type="match status" value="1"/>
</dbReference>
<reference evidence="2" key="1">
    <citation type="submission" date="2020-08" db="EMBL/GenBank/DDBJ databases">
        <title>Genome public.</title>
        <authorList>
            <person name="Liu C."/>
            <person name="Sun Q."/>
        </authorList>
    </citation>
    <scope>NUCLEOTIDE SEQUENCE</scope>
    <source>
        <strain evidence="2">NSJ-12</strain>
    </source>
</reference>
<sequence length="308" mass="34553">MNFTAIDFETANEKRNSPCSLGITVVEKGQIILEKYWLIRPKEMRFSPMNIWIHGIREGDVRNALEFDALWEEIRPFLEDRLVVAHNAAFDISVLRQTLTLYGIPFPTFDYCCTMVMSRHFYSYLENAKLNTVNQHLGYSFTHHHAGADASACANILMNISKELQLHDINAIAAAVGFKLGKLFPGGYNACGTNGGGVTSQNIYNASAQPKLDYYSCTTDFFKDKIVAFTGSLSSLSRSEAISLVERCGGDYSPSVTLKTSIVVTGMKNVHMLTPAQMSTKLRRAMMLIERGQKIVFLNEDDFLELMR</sequence>
<evidence type="ECO:0000313" key="2">
    <source>
        <dbReference type="EMBL" id="MBC8578049.1"/>
    </source>
</evidence>
<dbReference type="InterPro" id="IPR001357">
    <property type="entry name" value="BRCT_dom"/>
</dbReference>
<evidence type="ECO:0000313" key="3">
    <source>
        <dbReference type="Proteomes" id="UP000655830"/>
    </source>
</evidence>
<dbReference type="CDD" id="cd17748">
    <property type="entry name" value="BRCT_DNA_ligase_like"/>
    <property type="match status" value="1"/>
</dbReference>
<dbReference type="GO" id="GO:0005829">
    <property type="term" value="C:cytosol"/>
    <property type="evidence" value="ECO:0007669"/>
    <property type="project" value="TreeGrafter"/>
</dbReference>
<dbReference type="Proteomes" id="UP000655830">
    <property type="component" value="Unassembled WGS sequence"/>
</dbReference>
<keyword evidence="3" id="KW-1185">Reference proteome</keyword>
<evidence type="ECO:0000259" key="1">
    <source>
        <dbReference type="PROSITE" id="PS50172"/>
    </source>
</evidence>
<dbReference type="GO" id="GO:0003676">
    <property type="term" value="F:nucleic acid binding"/>
    <property type="evidence" value="ECO:0007669"/>
    <property type="project" value="InterPro"/>
</dbReference>
<dbReference type="Pfam" id="PF00929">
    <property type="entry name" value="RNase_T"/>
    <property type="match status" value="1"/>
</dbReference>
<dbReference type="NCBIfam" id="NF004844">
    <property type="entry name" value="PRK06195.1"/>
    <property type="match status" value="1"/>
</dbReference>
<dbReference type="GO" id="GO:0008408">
    <property type="term" value="F:3'-5' exonuclease activity"/>
    <property type="evidence" value="ECO:0007669"/>
    <property type="project" value="TreeGrafter"/>
</dbReference>
<name>A0A926ICQ0_9FIRM</name>
<dbReference type="SUPFAM" id="SSF53098">
    <property type="entry name" value="Ribonuclease H-like"/>
    <property type="match status" value="1"/>
</dbReference>
<dbReference type="InterPro" id="IPR012337">
    <property type="entry name" value="RNaseH-like_sf"/>
</dbReference>
<dbReference type="PANTHER" id="PTHR30231">
    <property type="entry name" value="DNA POLYMERASE III SUBUNIT EPSILON"/>
    <property type="match status" value="1"/>
</dbReference>
<accession>A0A926ICQ0</accession>
<dbReference type="Gene3D" id="3.30.420.10">
    <property type="entry name" value="Ribonuclease H-like superfamily/Ribonuclease H"/>
    <property type="match status" value="1"/>
</dbReference>
<dbReference type="InterPro" id="IPR036397">
    <property type="entry name" value="RNaseH_sf"/>
</dbReference>
<dbReference type="PROSITE" id="PS50172">
    <property type="entry name" value="BRCT"/>
    <property type="match status" value="1"/>
</dbReference>
<dbReference type="CDD" id="cd06130">
    <property type="entry name" value="DNA_pol_III_epsilon_like"/>
    <property type="match status" value="1"/>
</dbReference>
<dbReference type="PANTHER" id="PTHR30231:SF42">
    <property type="entry name" value="EXONUCLEASE"/>
    <property type="match status" value="1"/>
</dbReference>
<dbReference type="Pfam" id="PF00533">
    <property type="entry name" value="BRCT"/>
    <property type="match status" value="1"/>
</dbReference>
<dbReference type="SMART" id="SM00479">
    <property type="entry name" value="EXOIII"/>
    <property type="match status" value="1"/>
</dbReference>